<dbReference type="InterPro" id="IPR015947">
    <property type="entry name" value="PUA-like_sf"/>
</dbReference>
<dbReference type="PANTHER" id="PTHR14087:SF7">
    <property type="entry name" value="THYMOCYTE NUCLEAR PROTEIN 1"/>
    <property type="match status" value="1"/>
</dbReference>
<reference evidence="3 4" key="1">
    <citation type="submission" date="2015-11" db="EMBL/GenBank/DDBJ databases">
        <title>Genomic analysis of 38 Legionella species identifies large and diverse effector repertoires.</title>
        <authorList>
            <person name="Burstein D."/>
            <person name="Amaro F."/>
            <person name="Zusman T."/>
            <person name="Lifshitz Z."/>
            <person name="Cohen O."/>
            <person name="Gilbert J.A."/>
            <person name="Pupko T."/>
            <person name="Shuman H.A."/>
            <person name="Segal G."/>
        </authorList>
    </citation>
    <scope>NUCLEOTIDE SEQUENCE [LARGE SCALE GENOMIC DNA]</scope>
    <source>
        <strain evidence="3 4">BL-540</strain>
    </source>
</reference>
<evidence type="ECO:0000259" key="2">
    <source>
        <dbReference type="Pfam" id="PF01878"/>
    </source>
</evidence>
<gene>
    <name evidence="3" type="ORF">Ljor_2660</name>
</gene>
<evidence type="ECO:0000313" key="4">
    <source>
        <dbReference type="Proteomes" id="UP000055035"/>
    </source>
</evidence>
<dbReference type="RefSeq" id="WP_058472022.1">
    <property type="nucleotide sequence ID" value="NZ_CAAAIC010000006.1"/>
</dbReference>
<feature type="domain" description="EVE" evidence="2">
    <location>
        <begin position="3"/>
        <end position="151"/>
    </location>
</feature>
<sequence length="155" mass="18209">MTRFWLMKSEPNCFSIDDLKKAPNQTTQWDGVRNYQARNFMLNEMSLGDQVLFYHSNCTPPAIVGIAEVVREAYPDYTALDPDSEHPDPKSTQDNPRWYMVDIQFKRKFQQPISLDNLRQYPELENMLLLRKGNRLSVLPVAENEWNFIVNHLSN</sequence>
<dbReference type="Gene3D" id="3.10.590.10">
    <property type="entry name" value="ph1033 like domains"/>
    <property type="match status" value="1"/>
</dbReference>
<name>A0A0W0VE20_9GAMM</name>
<dbReference type="InterPro" id="IPR002740">
    <property type="entry name" value="EVE_domain"/>
</dbReference>
<dbReference type="AlphaFoldDB" id="A0A0W0VE20"/>
<dbReference type="FunFam" id="3.10.590.10:FF:000003">
    <property type="entry name" value="Thymocyte nuclear protein 1"/>
    <property type="match status" value="1"/>
</dbReference>
<dbReference type="OrthoDB" id="9791347at2"/>
<dbReference type="InterPro" id="IPR047197">
    <property type="entry name" value="THYN1-like_EVE"/>
</dbReference>
<keyword evidence="1" id="KW-0597">Phosphoprotein</keyword>
<keyword evidence="4" id="KW-1185">Reference proteome</keyword>
<dbReference type="PATRIC" id="fig|456.5.peg.2852"/>
<dbReference type="Proteomes" id="UP000055035">
    <property type="component" value="Unassembled WGS sequence"/>
</dbReference>
<evidence type="ECO:0000313" key="3">
    <source>
        <dbReference type="EMBL" id="KTD18354.1"/>
    </source>
</evidence>
<organism evidence="3 4">
    <name type="scientific">Legionella jordanis</name>
    <dbReference type="NCBI Taxonomy" id="456"/>
    <lineage>
        <taxon>Bacteria</taxon>
        <taxon>Pseudomonadati</taxon>
        <taxon>Pseudomonadota</taxon>
        <taxon>Gammaproteobacteria</taxon>
        <taxon>Legionellales</taxon>
        <taxon>Legionellaceae</taxon>
        <taxon>Legionella</taxon>
    </lineage>
</organism>
<dbReference type="STRING" id="456.Ljor_2660"/>
<dbReference type="CDD" id="cd21133">
    <property type="entry name" value="EVE"/>
    <property type="match status" value="1"/>
</dbReference>
<proteinExistence type="predicted"/>
<accession>A0A0W0VE20</accession>
<comment type="caution">
    <text evidence="3">The sequence shown here is derived from an EMBL/GenBank/DDBJ whole genome shotgun (WGS) entry which is preliminary data.</text>
</comment>
<dbReference type="EMBL" id="LNYJ01000011">
    <property type="protein sequence ID" value="KTD18354.1"/>
    <property type="molecule type" value="Genomic_DNA"/>
</dbReference>
<protein>
    <submittedName>
        <fullName evidence="3">EVE domain protein</fullName>
    </submittedName>
</protein>
<evidence type="ECO:0000256" key="1">
    <source>
        <dbReference type="ARBA" id="ARBA00022553"/>
    </source>
</evidence>
<dbReference type="Pfam" id="PF01878">
    <property type="entry name" value="EVE"/>
    <property type="match status" value="1"/>
</dbReference>
<dbReference type="InterPro" id="IPR052181">
    <property type="entry name" value="5hmC_binding"/>
</dbReference>
<dbReference type="SUPFAM" id="SSF88697">
    <property type="entry name" value="PUA domain-like"/>
    <property type="match status" value="1"/>
</dbReference>
<dbReference type="PANTHER" id="PTHR14087">
    <property type="entry name" value="THYMOCYTE NUCLEAR PROTEIN 1"/>
    <property type="match status" value="1"/>
</dbReference>